<proteinExistence type="inferred from homology"/>
<organism evidence="3 4">
    <name type="scientific">Triticum urartu</name>
    <name type="common">Red wild einkorn</name>
    <name type="synonym">Crithodium urartu</name>
    <dbReference type="NCBI Taxonomy" id="4572"/>
    <lineage>
        <taxon>Eukaryota</taxon>
        <taxon>Viridiplantae</taxon>
        <taxon>Streptophyta</taxon>
        <taxon>Embryophyta</taxon>
        <taxon>Tracheophyta</taxon>
        <taxon>Spermatophyta</taxon>
        <taxon>Magnoliopsida</taxon>
        <taxon>Liliopsida</taxon>
        <taxon>Poales</taxon>
        <taxon>Poaceae</taxon>
        <taxon>BOP clade</taxon>
        <taxon>Pooideae</taxon>
        <taxon>Triticodae</taxon>
        <taxon>Triticeae</taxon>
        <taxon>Triticinae</taxon>
        <taxon>Triticum</taxon>
    </lineage>
</organism>
<dbReference type="PANTHER" id="PTHR32285">
    <property type="entry name" value="PROTEIN TRICHOME BIREFRINGENCE-LIKE 9-RELATED"/>
    <property type="match status" value="1"/>
</dbReference>
<reference evidence="3" key="2">
    <citation type="submission" date="2018-03" db="EMBL/GenBank/DDBJ databases">
        <title>The Triticum urartu genome reveals the dynamic nature of wheat genome evolution.</title>
        <authorList>
            <person name="Ling H."/>
            <person name="Ma B."/>
            <person name="Shi X."/>
            <person name="Liu H."/>
            <person name="Dong L."/>
            <person name="Sun H."/>
            <person name="Cao Y."/>
            <person name="Gao Q."/>
            <person name="Zheng S."/>
            <person name="Li Y."/>
            <person name="Yu Y."/>
            <person name="Du H."/>
            <person name="Qi M."/>
            <person name="Li Y."/>
            <person name="Yu H."/>
            <person name="Cui Y."/>
            <person name="Wang N."/>
            <person name="Chen C."/>
            <person name="Wu H."/>
            <person name="Zhao Y."/>
            <person name="Zhang J."/>
            <person name="Li Y."/>
            <person name="Zhou W."/>
            <person name="Zhang B."/>
            <person name="Hu W."/>
            <person name="Eijk M."/>
            <person name="Tang J."/>
            <person name="Witsenboer H."/>
            <person name="Zhao S."/>
            <person name="Li Z."/>
            <person name="Zhang A."/>
            <person name="Wang D."/>
            <person name="Liang C."/>
        </authorList>
    </citation>
    <scope>NUCLEOTIDE SEQUENCE [LARGE SCALE GENOMIC DNA]</scope>
    <source>
        <strain evidence="3">cv. G1812</strain>
    </source>
</reference>
<dbReference type="AlphaFoldDB" id="A0A8R7Q5U8"/>
<dbReference type="InterPro" id="IPR029962">
    <property type="entry name" value="TBL"/>
</dbReference>
<comment type="similarity">
    <text evidence="1">Belongs to the PC-esterase family. TBL subfamily.</text>
</comment>
<reference evidence="3" key="3">
    <citation type="submission" date="2022-06" db="UniProtKB">
        <authorList>
            <consortium name="EnsemblPlants"/>
        </authorList>
    </citation>
    <scope>IDENTIFICATION</scope>
</reference>
<evidence type="ECO:0000313" key="4">
    <source>
        <dbReference type="Proteomes" id="UP000015106"/>
    </source>
</evidence>
<keyword evidence="4" id="KW-1185">Reference proteome</keyword>
<dbReference type="InterPro" id="IPR026057">
    <property type="entry name" value="TBL_C"/>
</dbReference>
<dbReference type="GO" id="GO:0005794">
    <property type="term" value="C:Golgi apparatus"/>
    <property type="evidence" value="ECO:0007669"/>
    <property type="project" value="TreeGrafter"/>
</dbReference>
<feature type="domain" description="Trichome birefringence-like C-terminal" evidence="2">
    <location>
        <begin position="9"/>
        <end position="112"/>
    </location>
</feature>
<name>A0A8R7Q5U8_TRIUA</name>
<evidence type="ECO:0000256" key="1">
    <source>
        <dbReference type="ARBA" id="ARBA00007727"/>
    </source>
</evidence>
<dbReference type="GO" id="GO:0016413">
    <property type="term" value="F:O-acetyltransferase activity"/>
    <property type="evidence" value="ECO:0007669"/>
    <property type="project" value="InterPro"/>
</dbReference>
<protein>
    <recommendedName>
        <fullName evidence="2">Trichome birefringence-like C-terminal domain-containing protein</fullName>
    </recommendedName>
</protein>
<dbReference type="Proteomes" id="UP000015106">
    <property type="component" value="Chromosome 4"/>
</dbReference>
<dbReference type="Gramene" id="TuG1812G0400003097.01.T01">
    <property type="protein sequence ID" value="TuG1812G0400003097.01.T01"/>
    <property type="gene ID" value="TuG1812G0400003097.01"/>
</dbReference>
<dbReference type="PANTHER" id="PTHR32285:SF19">
    <property type="entry name" value="PROTEIN TRICHOME BIREFRINGENCE-LIKE 6"/>
    <property type="match status" value="1"/>
</dbReference>
<evidence type="ECO:0000313" key="3">
    <source>
        <dbReference type="EnsemblPlants" id="TuG1812G0400003097.01.T01"/>
    </source>
</evidence>
<sequence length="123" mass="14018">MAHFLVSEGNTETLQIDTIARSSTKWIGADVLVFNTGHWWSHRKTKAGVNYYQEGDVVHPYLETNTAYHRALTTWASWIGHHIDPLRTQVFFRTSAPTHYRGGEWNSGGTVEKARYVVVLTLT</sequence>
<evidence type="ECO:0000259" key="2">
    <source>
        <dbReference type="Pfam" id="PF13839"/>
    </source>
</evidence>
<dbReference type="EnsemblPlants" id="TuG1812G0400003097.01.T01">
    <property type="protein sequence ID" value="TuG1812G0400003097.01.T01"/>
    <property type="gene ID" value="TuG1812G0400003097.01"/>
</dbReference>
<accession>A0A8R7Q5U8</accession>
<reference evidence="4" key="1">
    <citation type="journal article" date="2013" name="Nature">
        <title>Draft genome of the wheat A-genome progenitor Triticum urartu.</title>
        <authorList>
            <person name="Ling H.Q."/>
            <person name="Zhao S."/>
            <person name="Liu D."/>
            <person name="Wang J."/>
            <person name="Sun H."/>
            <person name="Zhang C."/>
            <person name="Fan H."/>
            <person name="Li D."/>
            <person name="Dong L."/>
            <person name="Tao Y."/>
            <person name="Gao C."/>
            <person name="Wu H."/>
            <person name="Li Y."/>
            <person name="Cui Y."/>
            <person name="Guo X."/>
            <person name="Zheng S."/>
            <person name="Wang B."/>
            <person name="Yu K."/>
            <person name="Liang Q."/>
            <person name="Yang W."/>
            <person name="Lou X."/>
            <person name="Chen J."/>
            <person name="Feng M."/>
            <person name="Jian J."/>
            <person name="Zhang X."/>
            <person name="Luo G."/>
            <person name="Jiang Y."/>
            <person name="Liu J."/>
            <person name="Wang Z."/>
            <person name="Sha Y."/>
            <person name="Zhang B."/>
            <person name="Wu H."/>
            <person name="Tang D."/>
            <person name="Shen Q."/>
            <person name="Xue P."/>
            <person name="Zou S."/>
            <person name="Wang X."/>
            <person name="Liu X."/>
            <person name="Wang F."/>
            <person name="Yang Y."/>
            <person name="An X."/>
            <person name="Dong Z."/>
            <person name="Zhang K."/>
            <person name="Zhang X."/>
            <person name="Luo M.C."/>
            <person name="Dvorak J."/>
            <person name="Tong Y."/>
            <person name="Wang J."/>
            <person name="Yang H."/>
            <person name="Li Z."/>
            <person name="Wang D."/>
            <person name="Zhang A."/>
            <person name="Wang J."/>
        </authorList>
    </citation>
    <scope>NUCLEOTIDE SEQUENCE</scope>
    <source>
        <strain evidence="4">cv. G1812</strain>
    </source>
</reference>
<dbReference type="Pfam" id="PF13839">
    <property type="entry name" value="PC-Esterase"/>
    <property type="match status" value="1"/>
</dbReference>